<dbReference type="Gene3D" id="3.10.129.10">
    <property type="entry name" value="Hotdog Thioesterase"/>
    <property type="match status" value="1"/>
</dbReference>
<dbReference type="SUPFAM" id="SSF54637">
    <property type="entry name" value="Thioesterase/thiol ester dehydrase-isomerase"/>
    <property type="match status" value="1"/>
</dbReference>
<evidence type="ECO:0000313" key="2">
    <source>
        <dbReference type="EMBL" id="QAB14202.1"/>
    </source>
</evidence>
<organism evidence="2 3">
    <name type="scientific">Hydrogenovibrio thermophilus</name>
    <dbReference type="NCBI Taxonomy" id="265883"/>
    <lineage>
        <taxon>Bacteria</taxon>
        <taxon>Pseudomonadati</taxon>
        <taxon>Pseudomonadota</taxon>
        <taxon>Gammaproteobacteria</taxon>
        <taxon>Thiotrichales</taxon>
        <taxon>Piscirickettsiaceae</taxon>
        <taxon>Hydrogenovibrio</taxon>
    </lineage>
</organism>
<dbReference type="GO" id="GO:0016829">
    <property type="term" value="F:lyase activity"/>
    <property type="evidence" value="ECO:0007669"/>
    <property type="project" value="UniProtKB-KW"/>
</dbReference>
<dbReference type="EMBL" id="CP035033">
    <property type="protein sequence ID" value="QAB14202.1"/>
    <property type="molecule type" value="Genomic_DNA"/>
</dbReference>
<gene>
    <name evidence="2" type="ORF">EPV75_00190</name>
</gene>
<dbReference type="KEGG" id="htr:EPV75_00190"/>
<evidence type="ECO:0000313" key="3">
    <source>
        <dbReference type="Proteomes" id="UP000285478"/>
    </source>
</evidence>
<feature type="domain" description="ApeI dehydratase-like" evidence="1">
    <location>
        <begin position="10"/>
        <end position="91"/>
    </location>
</feature>
<proteinExistence type="predicted"/>
<reference evidence="2 3" key="1">
    <citation type="journal article" date="2018" name="Environ. Microbiol.">
        <title>Genomes of ubiquitous marine and hypersaline Hydrogenovibrio, Thiomicrorhabdus and Thiomicrospira spp. encode a diversity of mechanisms to sustain chemolithoautotrophy in heterogeneous environments.</title>
        <authorList>
            <person name="Scott K.M."/>
            <person name="Williams J."/>
            <person name="Porter C.M.B."/>
            <person name="Russel S."/>
            <person name="Harmer T.L."/>
            <person name="Paul J.H."/>
            <person name="Antonen K.M."/>
            <person name="Bridges M.K."/>
            <person name="Camper G.J."/>
            <person name="Campla C.K."/>
            <person name="Casella L.G."/>
            <person name="Chase E."/>
            <person name="Conrad J.W."/>
            <person name="Cruz M.C."/>
            <person name="Dunlap D.S."/>
            <person name="Duran L."/>
            <person name="Fahsbender E.M."/>
            <person name="Goldsmith D.B."/>
            <person name="Keeley R.F."/>
            <person name="Kondoff M.R."/>
            <person name="Kussy B.I."/>
            <person name="Lane M.K."/>
            <person name="Lawler S."/>
            <person name="Leigh B.A."/>
            <person name="Lewis C."/>
            <person name="Lostal L.M."/>
            <person name="Marking D."/>
            <person name="Mancera P.A."/>
            <person name="McClenthan E.C."/>
            <person name="McIntyre E.A."/>
            <person name="Mine J.A."/>
            <person name="Modi S."/>
            <person name="Moore B.D."/>
            <person name="Morgan W.A."/>
            <person name="Nelson K.M."/>
            <person name="Nguyen K.N."/>
            <person name="Ogburn N."/>
            <person name="Parrino D.G."/>
            <person name="Pedapudi A.D."/>
            <person name="Pelham R.P."/>
            <person name="Preece A.M."/>
            <person name="Rampersad E.A."/>
            <person name="Richardson J.C."/>
            <person name="Rodgers C.M."/>
            <person name="Schaffer B.L."/>
            <person name="Sheridan N.E."/>
            <person name="Solone M.R."/>
            <person name="Staley Z.R."/>
            <person name="Tabuchi M."/>
            <person name="Waide R.J."/>
            <person name="Wanjugi P.W."/>
            <person name="Young S."/>
            <person name="Clum A."/>
            <person name="Daum C."/>
            <person name="Huntemann M."/>
            <person name="Ivanova N."/>
            <person name="Kyrpides N."/>
            <person name="Mikhailova N."/>
            <person name="Palaniappan K."/>
            <person name="Pillay M."/>
            <person name="Reddy T.B.K."/>
            <person name="Shapiro N."/>
            <person name="Stamatis D."/>
            <person name="Varghese N."/>
            <person name="Woyke T."/>
            <person name="Boden R."/>
            <person name="Freyermuth S.K."/>
            <person name="Kerfeld C.A."/>
        </authorList>
    </citation>
    <scope>NUCLEOTIDE SEQUENCE [LARGE SCALE GENOMIC DNA]</scope>
    <source>
        <strain evidence="2 3">JR-2</strain>
    </source>
</reference>
<sequence length="123" mass="13442">MSVLEPISETFTIPANHPSLPGHFPGNPVVPGVVLLEAVEQVLVSHYPEYDIVKLPQAKFTHLVRPEQAVDLQIEWTGNADAETLKARFKLALSEEAIPAATGQLVLRNRAAIQTQEGQDGIR</sequence>
<dbReference type="AlphaFoldDB" id="A0A451G420"/>
<dbReference type="RefSeq" id="WP_128384061.1">
    <property type="nucleotide sequence ID" value="NZ_CP035033.1"/>
</dbReference>
<dbReference type="InterPro" id="IPR029069">
    <property type="entry name" value="HotDog_dom_sf"/>
</dbReference>
<name>A0A451G420_9GAMM</name>
<keyword evidence="3" id="KW-1185">Reference proteome</keyword>
<evidence type="ECO:0000259" key="1">
    <source>
        <dbReference type="Pfam" id="PF22818"/>
    </source>
</evidence>
<dbReference type="Proteomes" id="UP000285478">
    <property type="component" value="Chromosome"/>
</dbReference>
<protein>
    <submittedName>
        <fullName evidence="2">ACP dehydratase</fullName>
    </submittedName>
</protein>
<dbReference type="Pfam" id="PF22818">
    <property type="entry name" value="ApeI-like"/>
    <property type="match status" value="1"/>
</dbReference>
<accession>A0A451G420</accession>
<dbReference type="InterPro" id="IPR054545">
    <property type="entry name" value="ApeI-like"/>
</dbReference>